<keyword evidence="3" id="KW-1185">Reference proteome</keyword>
<feature type="compositionally biased region" description="Acidic residues" evidence="1">
    <location>
        <begin position="1"/>
        <end position="14"/>
    </location>
</feature>
<dbReference type="Pfam" id="PF15546">
    <property type="entry name" value="DUF4653"/>
    <property type="match status" value="1"/>
</dbReference>
<sequence length="263" mass="28666">MAEETCAEIRDEEDTQKNCDEDPFHDAETALPDCYAGLSEGNRSSEVPERLSVLSSKAVAQAKALAGPSVVISGSQAQSKASALAKHHLMAISASAGDLFCSTTICKPKPRSLASPCSESVYCSCDQDSEPSCVPGLPEEAGEPPRAVVGLLVNNLRCYHVPADSARPVESCTEGSPCSLGSAIWMKTTTVMQTLENKKKEEKEKYRLQLAMYRRLLLLRSIRSLHKQLEQQQARLQECYGMVINTKKEVLKHIRSTLPSPSP</sequence>
<evidence type="ECO:0000313" key="2">
    <source>
        <dbReference type="EMBL" id="POI24128.1"/>
    </source>
</evidence>
<name>A0A2P4SJ46_BAMTH</name>
<dbReference type="Proteomes" id="UP000237246">
    <property type="component" value="Unassembled WGS sequence"/>
</dbReference>
<organism evidence="2 3">
    <name type="scientific">Bambusicola thoracicus</name>
    <name type="common">Chinese bamboo-partridge</name>
    <name type="synonym">Perdix thoracica</name>
    <dbReference type="NCBI Taxonomy" id="9083"/>
    <lineage>
        <taxon>Eukaryota</taxon>
        <taxon>Metazoa</taxon>
        <taxon>Chordata</taxon>
        <taxon>Craniata</taxon>
        <taxon>Vertebrata</taxon>
        <taxon>Euteleostomi</taxon>
        <taxon>Archelosauria</taxon>
        <taxon>Archosauria</taxon>
        <taxon>Dinosauria</taxon>
        <taxon>Saurischia</taxon>
        <taxon>Theropoda</taxon>
        <taxon>Coelurosauria</taxon>
        <taxon>Aves</taxon>
        <taxon>Neognathae</taxon>
        <taxon>Galloanserae</taxon>
        <taxon>Galliformes</taxon>
        <taxon>Phasianidae</taxon>
        <taxon>Perdicinae</taxon>
        <taxon>Bambusicola</taxon>
    </lineage>
</organism>
<dbReference type="PANTHER" id="PTHR35673">
    <property type="entry name" value="UPF0500 PROTEIN C1ORF216"/>
    <property type="match status" value="1"/>
</dbReference>
<reference evidence="2 3" key="1">
    <citation type="submission" date="2018-01" db="EMBL/GenBank/DDBJ databases">
        <title>Comparison of the Chinese Bamboo Partridge and Red Junglefowl genome sequences highlights the importance of demography in genome evolution.</title>
        <authorList>
            <person name="Tiley G.P."/>
            <person name="Kimball R.T."/>
            <person name="Braun E.L."/>
            <person name="Burleigh J.G."/>
        </authorList>
    </citation>
    <scope>NUCLEOTIDE SEQUENCE [LARGE SCALE GENOMIC DNA]</scope>
    <source>
        <strain evidence="2">RTK389</strain>
        <tissue evidence="2">Blood</tissue>
    </source>
</reference>
<dbReference type="AlphaFoldDB" id="A0A2P4SJ46"/>
<proteinExistence type="predicted"/>
<evidence type="ECO:0000313" key="3">
    <source>
        <dbReference type="Proteomes" id="UP000237246"/>
    </source>
</evidence>
<comment type="caution">
    <text evidence="2">The sequence shown here is derived from an EMBL/GenBank/DDBJ whole genome shotgun (WGS) entry which is preliminary data.</text>
</comment>
<feature type="compositionally biased region" description="Basic and acidic residues" evidence="1">
    <location>
        <begin position="15"/>
        <end position="24"/>
    </location>
</feature>
<dbReference type="PANTHER" id="PTHR35673:SF1">
    <property type="entry name" value="UPF0500 PROTEIN C1ORF216"/>
    <property type="match status" value="1"/>
</dbReference>
<accession>A0A2P4SJ46</accession>
<dbReference type="InterPro" id="IPR027812">
    <property type="entry name" value="DUF4653"/>
</dbReference>
<evidence type="ECO:0000256" key="1">
    <source>
        <dbReference type="SAM" id="MobiDB-lite"/>
    </source>
</evidence>
<gene>
    <name evidence="2" type="ORF">CIB84_012124</name>
</gene>
<dbReference type="OrthoDB" id="9215115at2759"/>
<dbReference type="EMBL" id="PPHD01043605">
    <property type="protein sequence ID" value="POI24128.1"/>
    <property type="molecule type" value="Genomic_DNA"/>
</dbReference>
<feature type="region of interest" description="Disordered" evidence="1">
    <location>
        <begin position="1"/>
        <end position="24"/>
    </location>
</feature>
<protein>
    <submittedName>
        <fullName evidence="2">Uncharacterized protein</fullName>
    </submittedName>
</protein>